<dbReference type="Proteomes" id="UP000013523">
    <property type="component" value="Plasmid pCLOPA01"/>
</dbReference>
<dbReference type="AlphaFoldDB" id="R4KAK0"/>
<keyword evidence="2" id="KW-0614">Plasmid</keyword>
<name>R4KAK0_CLOPA</name>
<sequence length="334" mass="37052">MSSVVISLDPGKDTTKVMGVVLGNNLKLDGAKPKHFLSRMYDLTDGYIDVEGDDSHKVVFDEGEYIVGKQGGERKNFETSKENLLHKICSYVSITQYLQPGTKDNKVYLVLACPITVLSNEDAKQSYKSFIKGDGVIKINVDDNDFEFEIAEIMLKAEGSGVRYLTPELFTDKKVGVIDFGGQNMTFTLFTDGSCANPQKDRFAEDFLGAVQLINYVSDALTDHNKKGNRVNVNVAEEALDRGYGLDFGKKDETTVEYIKKAKIRFFDEACEQIARHGISLRDLDTVICVGGTTQHLTDEITDKLPNSMIATNSQFTTVEGLFKIAVKKYGKAI</sequence>
<dbReference type="KEGG" id="cpas:Clopa_4915"/>
<reference evidence="2 3" key="1">
    <citation type="submission" date="2012-01" db="EMBL/GenBank/DDBJ databases">
        <title>Complete sequence of plasmid of Clostridium pasteurianum BC1.</title>
        <authorList>
            <consortium name="US DOE Joint Genome Institute"/>
            <person name="Lucas S."/>
            <person name="Han J."/>
            <person name="Lapidus A."/>
            <person name="Cheng J.-F."/>
            <person name="Goodwin L."/>
            <person name="Pitluck S."/>
            <person name="Peters L."/>
            <person name="Mikhailova N."/>
            <person name="Teshima H."/>
            <person name="Detter J.C."/>
            <person name="Han C."/>
            <person name="Tapia R."/>
            <person name="Land M."/>
            <person name="Hauser L."/>
            <person name="Kyrpides N."/>
            <person name="Ivanova N."/>
            <person name="Pagani I."/>
            <person name="Dunn J."/>
            <person name="Taghavi S."/>
            <person name="Francis A."/>
            <person name="van der Lelie D."/>
            <person name="Woyke T."/>
        </authorList>
    </citation>
    <scope>NUCLEOTIDE SEQUENCE [LARGE SCALE GENOMIC DNA]</scope>
    <source>
        <strain evidence="2 3">BC1</strain>
        <plasmid evidence="2 3">pCLOPA01</plasmid>
    </source>
</reference>
<geneLocation type="plasmid" evidence="2 3">
    <name>pCLOPA01</name>
</geneLocation>
<gene>
    <name evidence="2" type="ORF">Clopa_4915</name>
</gene>
<dbReference type="HOGENOM" id="CLU_072272_0_0_9"/>
<dbReference type="RefSeq" id="WP_015617854.1">
    <property type="nucleotide sequence ID" value="NC_021183.1"/>
</dbReference>
<dbReference type="SUPFAM" id="SSF53067">
    <property type="entry name" value="Actin-like ATPase domain"/>
    <property type="match status" value="2"/>
</dbReference>
<dbReference type="Pfam" id="PF17989">
    <property type="entry name" value="ALP_N"/>
    <property type="match status" value="1"/>
</dbReference>
<dbReference type="PATRIC" id="fig|86416.3.peg.4901"/>
<dbReference type="EMBL" id="CP003262">
    <property type="protein sequence ID" value="AGK99588.1"/>
    <property type="molecule type" value="Genomic_DNA"/>
</dbReference>
<feature type="domain" description="Actin-like protein N-terminal" evidence="1">
    <location>
        <begin position="8"/>
        <end position="161"/>
    </location>
</feature>
<evidence type="ECO:0000313" key="3">
    <source>
        <dbReference type="Proteomes" id="UP000013523"/>
    </source>
</evidence>
<keyword evidence="3" id="KW-1185">Reference proteome</keyword>
<proteinExistence type="predicted"/>
<accession>R4KAK0</accession>
<protein>
    <recommendedName>
        <fullName evidence="1">Actin-like protein N-terminal domain-containing protein</fullName>
    </recommendedName>
</protein>
<organism evidence="2 3">
    <name type="scientific">Clostridium pasteurianum BC1</name>
    <dbReference type="NCBI Taxonomy" id="86416"/>
    <lineage>
        <taxon>Bacteria</taxon>
        <taxon>Bacillati</taxon>
        <taxon>Bacillota</taxon>
        <taxon>Clostridia</taxon>
        <taxon>Eubacteriales</taxon>
        <taxon>Clostridiaceae</taxon>
        <taxon>Clostridium</taxon>
    </lineage>
</organism>
<evidence type="ECO:0000259" key="1">
    <source>
        <dbReference type="Pfam" id="PF17989"/>
    </source>
</evidence>
<dbReference type="Gene3D" id="3.30.420.40">
    <property type="match status" value="1"/>
</dbReference>
<dbReference type="InterPro" id="IPR040607">
    <property type="entry name" value="ALP_N"/>
</dbReference>
<dbReference type="OrthoDB" id="1883643at2"/>
<dbReference type="InterPro" id="IPR043129">
    <property type="entry name" value="ATPase_NBD"/>
</dbReference>
<evidence type="ECO:0000313" key="2">
    <source>
        <dbReference type="EMBL" id="AGK99588.1"/>
    </source>
</evidence>